<dbReference type="InterPro" id="IPR040442">
    <property type="entry name" value="Pyrv_kinase-like_dom_sf"/>
</dbReference>
<comment type="similarity">
    <text evidence="2">Belongs to the HpcH/HpaI aldolase family.</text>
</comment>
<dbReference type="PANTHER" id="PTHR32308:SF10">
    <property type="entry name" value="CITRATE LYASE SUBUNIT BETA"/>
    <property type="match status" value="1"/>
</dbReference>
<dbReference type="RefSeq" id="WP_200195783.1">
    <property type="nucleotide sequence ID" value="NZ_JAENHM010000058.1"/>
</dbReference>
<gene>
    <name evidence="6" type="ORF">JHL17_20215</name>
</gene>
<sequence>MALPVTNLPVTYLFVPGNRPDRFDKALESDADAIVLDLEDAVEPAAKAMARTAIRDWLAAGPRGETPVLVRINDGTTPWFVDDLALLGQRGLSGVMLPKAESATQIARVTAALAPGGAVVPLIESARGLRAVDGIAAADGVQRLAFGTLDFAVDLDLSGDERGLTGPALAIAVASRCADRAPPIAGVTTEIGDDEAIACDIAWARAVGFTAKLCIHPRQVEAVRRAMAPGEAEIAWARRVIAAAGTAAGGAVQVDGRMVDRPVLLKARSILDRALN</sequence>
<comment type="caution">
    <text evidence="6">The sequence shown here is derived from an EMBL/GenBank/DDBJ whole genome shotgun (WGS) entry which is preliminary data.</text>
</comment>
<evidence type="ECO:0000313" key="6">
    <source>
        <dbReference type="EMBL" id="MBK1839735.1"/>
    </source>
</evidence>
<dbReference type="Pfam" id="PF03328">
    <property type="entry name" value="HpcH_HpaI"/>
    <property type="match status" value="1"/>
</dbReference>
<keyword evidence="6" id="KW-0456">Lyase</keyword>
<name>A0ABS1F8H8_9PROT</name>
<dbReference type="InterPro" id="IPR005000">
    <property type="entry name" value="Aldolase/citrate-lyase_domain"/>
</dbReference>
<comment type="cofactor">
    <cofactor evidence="1">
        <name>Mg(2+)</name>
        <dbReference type="ChEBI" id="CHEBI:18420"/>
    </cofactor>
</comment>
<organism evidence="6 7">
    <name type="scientific">Azospirillum endophyticum</name>
    <dbReference type="NCBI Taxonomy" id="2800326"/>
    <lineage>
        <taxon>Bacteria</taxon>
        <taxon>Pseudomonadati</taxon>
        <taxon>Pseudomonadota</taxon>
        <taxon>Alphaproteobacteria</taxon>
        <taxon>Rhodospirillales</taxon>
        <taxon>Azospirillaceae</taxon>
        <taxon>Azospirillum</taxon>
    </lineage>
</organism>
<evidence type="ECO:0000313" key="7">
    <source>
        <dbReference type="Proteomes" id="UP000652760"/>
    </source>
</evidence>
<evidence type="ECO:0000256" key="2">
    <source>
        <dbReference type="ARBA" id="ARBA00005568"/>
    </source>
</evidence>
<dbReference type="InterPro" id="IPR015813">
    <property type="entry name" value="Pyrv/PenolPyrv_kinase-like_dom"/>
</dbReference>
<dbReference type="GO" id="GO:0016829">
    <property type="term" value="F:lyase activity"/>
    <property type="evidence" value="ECO:0007669"/>
    <property type="project" value="UniProtKB-KW"/>
</dbReference>
<proteinExistence type="inferred from homology"/>
<dbReference type="Gene3D" id="3.20.20.60">
    <property type="entry name" value="Phosphoenolpyruvate-binding domains"/>
    <property type="match status" value="1"/>
</dbReference>
<dbReference type="InterPro" id="IPR011206">
    <property type="entry name" value="Citrate_lyase_beta/mcl1/mcl2"/>
</dbReference>
<evidence type="ECO:0000256" key="3">
    <source>
        <dbReference type="ARBA" id="ARBA00022723"/>
    </source>
</evidence>
<keyword evidence="7" id="KW-1185">Reference proteome</keyword>
<keyword evidence="4" id="KW-0460">Magnesium</keyword>
<reference evidence="7" key="1">
    <citation type="submission" date="2021-01" db="EMBL/GenBank/DDBJ databases">
        <title>Genome public.</title>
        <authorList>
            <person name="Liu C."/>
            <person name="Sun Q."/>
        </authorList>
    </citation>
    <scope>NUCLEOTIDE SEQUENCE [LARGE SCALE GENOMIC DNA]</scope>
    <source>
        <strain evidence="7">YIM B02556</strain>
    </source>
</reference>
<evidence type="ECO:0000256" key="1">
    <source>
        <dbReference type="ARBA" id="ARBA00001946"/>
    </source>
</evidence>
<dbReference type="PIRSF" id="PIRSF015582">
    <property type="entry name" value="Cit_lyase_B"/>
    <property type="match status" value="1"/>
</dbReference>
<dbReference type="PANTHER" id="PTHR32308">
    <property type="entry name" value="LYASE BETA SUBUNIT, PUTATIVE (AFU_ORTHOLOGUE AFUA_4G13030)-RELATED"/>
    <property type="match status" value="1"/>
</dbReference>
<protein>
    <submittedName>
        <fullName evidence="6">CoA ester lyase</fullName>
    </submittedName>
</protein>
<accession>A0ABS1F8H8</accession>
<dbReference type="EMBL" id="JAENHM010000058">
    <property type="protein sequence ID" value="MBK1839735.1"/>
    <property type="molecule type" value="Genomic_DNA"/>
</dbReference>
<evidence type="ECO:0000259" key="5">
    <source>
        <dbReference type="Pfam" id="PF03328"/>
    </source>
</evidence>
<dbReference type="SUPFAM" id="SSF51621">
    <property type="entry name" value="Phosphoenolpyruvate/pyruvate domain"/>
    <property type="match status" value="1"/>
</dbReference>
<keyword evidence="3" id="KW-0479">Metal-binding</keyword>
<evidence type="ECO:0000256" key="4">
    <source>
        <dbReference type="ARBA" id="ARBA00022842"/>
    </source>
</evidence>
<feature type="domain" description="HpcH/HpaI aldolase/citrate lyase" evidence="5">
    <location>
        <begin position="12"/>
        <end position="217"/>
    </location>
</feature>
<dbReference type="Proteomes" id="UP000652760">
    <property type="component" value="Unassembled WGS sequence"/>
</dbReference>